<sequence length="199" mass="21710">MRRIRFGTVADVYEAFPALAKIVPPSDGERPPLDFVERLIRADRLDDALAFMAFLLPRREVVWWGCRCLMAAGDVVEGADKRSWALAANWARSPDEQRRIAALDHGDTADDSRAATWLTRAAAWSGGTMVVNEYSATLPPPDLTAKSIRAALSISLGTHGEIAAKLRRDFLAMGLEIARADSDLADDLAAFQKKMVAAG</sequence>
<accession>A0A4Q9VM24</accession>
<dbReference type="OrthoDB" id="5572566at2"/>
<comment type="caution">
    <text evidence="1">The sequence shown here is derived from an EMBL/GenBank/DDBJ whole genome shotgun (WGS) entry which is preliminary data.</text>
</comment>
<dbReference type="RefSeq" id="WP_131310088.1">
    <property type="nucleotide sequence ID" value="NZ_SJFN01000019.1"/>
</dbReference>
<keyword evidence="2" id="KW-1185">Reference proteome</keyword>
<evidence type="ECO:0000313" key="1">
    <source>
        <dbReference type="EMBL" id="TBW36581.1"/>
    </source>
</evidence>
<evidence type="ECO:0000313" key="2">
    <source>
        <dbReference type="Proteomes" id="UP000292781"/>
    </source>
</evidence>
<dbReference type="Pfam" id="PF22011">
    <property type="entry name" value="DUF6931"/>
    <property type="match status" value="1"/>
</dbReference>
<dbReference type="InterPro" id="IPR053855">
    <property type="entry name" value="DUF6931"/>
</dbReference>
<name>A0A4Q9VM24_9HYPH</name>
<dbReference type="EMBL" id="SJFN01000019">
    <property type="protein sequence ID" value="TBW36581.1"/>
    <property type="molecule type" value="Genomic_DNA"/>
</dbReference>
<protein>
    <submittedName>
        <fullName evidence="1">Uncharacterized protein</fullName>
    </submittedName>
</protein>
<dbReference type="Proteomes" id="UP000292781">
    <property type="component" value="Unassembled WGS sequence"/>
</dbReference>
<gene>
    <name evidence="1" type="ORF">EYW49_13355</name>
</gene>
<organism evidence="1 2">
    <name type="scientific">Siculibacillus lacustris</name>
    <dbReference type="NCBI Taxonomy" id="1549641"/>
    <lineage>
        <taxon>Bacteria</taxon>
        <taxon>Pseudomonadati</taxon>
        <taxon>Pseudomonadota</taxon>
        <taxon>Alphaproteobacteria</taxon>
        <taxon>Hyphomicrobiales</taxon>
        <taxon>Ancalomicrobiaceae</taxon>
        <taxon>Siculibacillus</taxon>
    </lineage>
</organism>
<reference evidence="1 2" key="1">
    <citation type="submission" date="2019-02" db="EMBL/GenBank/DDBJ databases">
        <title>Siculibacillus lacustris gen. nov., sp. nov., a new rosette-forming bacterium isolated from a freshwater crater lake (Lake St. Ana, Romania).</title>
        <authorList>
            <person name="Felfoldi T."/>
            <person name="Marton Z."/>
            <person name="Szabo A."/>
            <person name="Mentes A."/>
            <person name="Boka K."/>
            <person name="Marialigeti K."/>
            <person name="Mathe I."/>
            <person name="Koncz M."/>
            <person name="Schumann P."/>
            <person name="Toth E."/>
        </authorList>
    </citation>
    <scope>NUCLEOTIDE SEQUENCE [LARGE SCALE GENOMIC DNA]</scope>
    <source>
        <strain evidence="1 2">SA-279</strain>
    </source>
</reference>
<proteinExistence type="predicted"/>
<dbReference type="AlphaFoldDB" id="A0A4Q9VM24"/>